<feature type="signal peptide" evidence="4">
    <location>
        <begin position="1"/>
        <end position="19"/>
    </location>
</feature>
<evidence type="ECO:0000256" key="1">
    <source>
        <dbReference type="ARBA" id="ARBA00009175"/>
    </source>
</evidence>
<dbReference type="PROSITE" id="PS51257">
    <property type="entry name" value="PROKAR_LIPOPROTEIN"/>
    <property type="match status" value="1"/>
</dbReference>
<evidence type="ECO:0000313" key="5">
    <source>
        <dbReference type="EMBL" id="GMA95044.1"/>
    </source>
</evidence>
<protein>
    <submittedName>
        <fullName evidence="5">Molybdate-binding protein</fullName>
    </submittedName>
</protein>
<gene>
    <name evidence="5" type="primary">modA</name>
    <name evidence="5" type="ORF">GCM10025881_18680</name>
</gene>
<dbReference type="NCBIfam" id="TIGR01256">
    <property type="entry name" value="modA"/>
    <property type="match status" value="1"/>
</dbReference>
<evidence type="ECO:0000313" key="6">
    <source>
        <dbReference type="Proteomes" id="UP001157034"/>
    </source>
</evidence>
<dbReference type="InterPro" id="IPR050682">
    <property type="entry name" value="ModA/WtpA"/>
</dbReference>
<dbReference type="Pfam" id="PF13531">
    <property type="entry name" value="SBP_bac_11"/>
    <property type="match status" value="1"/>
</dbReference>
<dbReference type="Proteomes" id="UP001157034">
    <property type="component" value="Unassembled WGS sequence"/>
</dbReference>
<keyword evidence="6" id="KW-1185">Reference proteome</keyword>
<comment type="caution">
    <text evidence="5">The sequence shown here is derived from an EMBL/GenBank/DDBJ whole genome shotgun (WGS) entry which is preliminary data.</text>
</comment>
<keyword evidence="3 4" id="KW-0732">Signal</keyword>
<name>A0ABQ6K6Z5_9MICO</name>
<comment type="similarity">
    <text evidence="1">Belongs to the bacterial solute-binding protein ModA family.</text>
</comment>
<dbReference type="SUPFAM" id="SSF53850">
    <property type="entry name" value="Periplasmic binding protein-like II"/>
    <property type="match status" value="1"/>
</dbReference>
<dbReference type="InterPro" id="IPR005950">
    <property type="entry name" value="ModA"/>
</dbReference>
<organism evidence="5 6">
    <name type="scientific">Pseudolysinimonas kribbensis</name>
    <dbReference type="NCBI Taxonomy" id="433641"/>
    <lineage>
        <taxon>Bacteria</taxon>
        <taxon>Bacillati</taxon>
        <taxon>Actinomycetota</taxon>
        <taxon>Actinomycetes</taxon>
        <taxon>Micrococcales</taxon>
        <taxon>Microbacteriaceae</taxon>
        <taxon>Pseudolysinimonas</taxon>
    </lineage>
</organism>
<dbReference type="PIRSF" id="PIRSF004846">
    <property type="entry name" value="ModA"/>
    <property type="match status" value="1"/>
</dbReference>
<accession>A0ABQ6K6Z5</accession>
<dbReference type="PANTHER" id="PTHR30632">
    <property type="entry name" value="MOLYBDATE-BINDING PERIPLASMIC PROTEIN"/>
    <property type="match status" value="1"/>
</dbReference>
<proteinExistence type="inferred from homology"/>
<sequence length="263" mass="26348">MRHPLAVAATATALAVALAGCTGGASSSPAPHPPTHTLAGGVTVLAAASLTESFDALAAGFEKRHPGVTVQTAYGGSGALAQQIVQGAPADVFASAADEPMTTVTRAGLASHPTEFATNVLELIVPKGNPAHITSLADLAKPGVTTILCDVTVPCGAAAKALLQKTGVHVTPVSLEQDVKQVLTKVELDEADAGLVYVTDAKAAAGDVQTVAVPEAATVINRYPIVVLSHAPHPAAAAAFVRYVLGPEGRKVLRDAGFGPPSA</sequence>
<keyword evidence="2" id="KW-0479">Metal-binding</keyword>
<evidence type="ECO:0000256" key="4">
    <source>
        <dbReference type="SAM" id="SignalP"/>
    </source>
</evidence>
<feature type="chain" id="PRO_5046537579" evidence="4">
    <location>
        <begin position="20"/>
        <end position="263"/>
    </location>
</feature>
<dbReference type="Gene3D" id="3.40.190.10">
    <property type="entry name" value="Periplasmic binding protein-like II"/>
    <property type="match status" value="2"/>
</dbReference>
<dbReference type="PANTHER" id="PTHR30632:SF0">
    <property type="entry name" value="SULFATE-BINDING PROTEIN"/>
    <property type="match status" value="1"/>
</dbReference>
<evidence type="ECO:0000256" key="2">
    <source>
        <dbReference type="ARBA" id="ARBA00022723"/>
    </source>
</evidence>
<evidence type="ECO:0000256" key="3">
    <source>
        <dbReference type="ARBA" id="ARBA00022729"/>
    </source>
</evidence>
<reference evidence="6" key="1">
    <citation type="journal article" date="2019" name="Int. J. Syst. Evol. Microbiol.">
        <title>The Global Catalogue of Microorganisms (GCM) 10K type strain sequencing project: providing services to taxonomists for standard genome sequencing and annotation.</title>
        <authorList>
            <consortium name="The Broad Institute Genomics Platform"/>
            <consortium name="The Broad Institute Genome Sequencing Center for Infectious Disease"/>
            <person name="Wu L."/>
            <person name="Ma J."/>
        </authorList>
    </citation>
    <scope>NUCLEOTIDE SEQUENCE [LARGE SCALE GENOMIC DNA]</scope>
    <source>
        <strain evidence="6">NBRC 108894</strain>
    </source>
</reference>
<dbReference type="EMBL" id="BSVB01000001">
    <property type="protein sequence ID" value="GMA95044.1"/>
    <property type="molecule type" value="Genomic_DNA"/>
</dbReference>
<dbReference type="RefSeq" id="WP_284253893.1">
    <property type="nucleotide sequence ID" value="NZ_BAAAQO010000002.1"/>
</dbReference>